<sequence>MVQFPVNLNLRERNAVIVGGGSVAARKCLLLMEAGARVTVIAPRLDPRLEELRREGRIICHARQYGEGDLADAFLAFAATDNPAVNLHVARDAATLGILVDITGAPEHGNFTTPAHFRRGDLLVAVSTGGKSPALAQGICNDLAQRFGPEYAETVAILGAVREKLLTVRSNRTYNKTVLRTLANADLPGLIRRGEYETIDRLLVTHAGPGFTLASLGTRTEDPA</sequence>
<dbReference type="Proteomes" id="UP001144352">
    <property type="component" value="Unassembled WGS sequence"/>
</dbReference>
<keyword evidence="4" id="KW-0520">NAD</keyword>
<proteinExistence type="predicted"/>
<keyword evidence="5" id="KW-0627">Porphyrin biosynthesis</keyword>
<dbReference type="InterPro" id="IPR028161">
    <property type="entry name" value="Met8-like"/>
</dbReference>
<evidence type="ECO:0000256" key="2">
    <source>
        <dbReference type="ARBA" id="ARBA00012400"/>
    </source>
</evidence>
<comment type="catalytic activity">
    <reaction evidence="6">
        <text>precorrin-2 + NAD(+) = sirohydrochlorin + NADH + 2 H(+)</text>
        <dbReference type="Rhea" id="RHEA:15613"/>
        <dbReference type="ChEBI" id="CHEBI:15378"/>
        <dbReference type="ChEBI" id="CHEBI:57540"/>
        <dbReference type="ChEBI" id="CHEBI:57945"/>
        <dbReference type="ChEBI" id="CHEBI:58351"/>
        <dbReference type="ChEBI" id="CHEBI:58827"/>
        <dbReference type="EC" id="1.3.1.76"/>
    </reaction>
</comment>
<dbReference type="InterPro" id="IPR042518">
    <property type="entry name" value="SirC_C"/>
</dbReference>
<protein>
    <recommendedName>
        <fullName evidence="2">precorrin-2 dehydrogenase</fullName>
        <ecNumber evidence="2">1.3.1.76</ecNumber>
    </recommendedName>
</protein>
<keyword evidence="8" id="KW-1185">Reference proteome</keyword>
<dbReference type="GO" id="GO:0004325">
    <property type="term" value="F:ferrochelatase activity"/>
    <property type="evidence" value="ECO:0007669"/>
    <property type="project" value="InterPro"/>
</dbReference>
<dbReference type="Gene3D" id="1.10.8.610">
    <property type="entry name" value="SirC, precorrin-2 dehydrogenase, C-terminal helical domain-like"/>
    <property type="match status" value="1"/>
</dbReference>
<dbReference type="Pfam" id="PF13241">
    <property type="entry name" value="NAD_binding_7"/>
    <property type="match status" value="1"/>
</dbReference>
<reference evidence="7" key="1">
    <citation type="submission" date="2022-12" db="EMBL/GenBank/DDBJ databases">
        <title>Reference genome sequencing for broad-spectrum identification of bacterial and archaeal isolates by mass spectrometry.</title>
        <authorList>
            <person name="Sekiguchi Y."/>
            <person name="Tourlousse D.M."/>
        </authorList>
    </citation>
    <scope>NUCLEOTIDE SEQUENCE</scope>
    <source>
        <strain evidence="7">H2</strain>
    </source>
</reference>
<dbReference type="SUPFAM" id="SSF51735">
    <property type="entry name" value="NAD(P)-binding Rossmann-fold domains"/>
    <property type="match status" value="1"/>
</dbReference>
<dbReference type="GO" id="GO:0019354">
    <property type="term" value="P:siroheme biosynthetic process"/>
    <property type="evidence" value="ECO:0007669"/>
    <property type="project" value="InterPro"/>
</dbReference>
<organism evidence="7 8">
    <name type="scientific">Geobacter hydrogenophilus</name>
    <dbReference type="NCBI Taxonomy" id="40983"/>
    <lineage>
        <taxon>Bacteria</taxon>
        <taxon>Pseudomonadati</taxon>
        <taxon>Thermodesulfobacteriota</taxon>
        <taxon>Desulfuromonadia</taxon>
        <taxon>Geobacterales</taxon>
        <taxon>Geobacteraceae</taxon>
        <taxon>Geobacter</taxon>
    </lineage>
</organism>
<keyword evidence="3" id="KW-0560">Oxidoreductase</keyword>
<dbReference type="AlphaFoldDB" id="A0A9W6LCE4"/>
<dbReference type="EMBL" id="BSDS01000001">
    <property type="protein sequence ID" value="GLI37724.1"/>
    <property type="molecule type" value="Genomic_DNA"/>
</dbReference>
<name>A0A9W6LCE4_9BACT</name>
<comment type="pathway">
    <text evidence="1">Porphyrin-containing compound metabolism; siroheme biosynthesis; sirohydrochlorin from precorrin-2: step 1/1.</text>
</comment>
<evidence type="ECO:0000313" key="8">
    <source>
        <dbReference type="Proteomes" id="UP001144352"/>
    </source>
</evidence>
<dbReference type="SUPFAM" id="SSF75615">
    <property type="entry name" value="Siroheme synthase middle domains-like"/>
    <property type="match status" value="1"/>
</dbReference>
<comment type="caution">
    <text evidence="7">The sequence shown here is derived from an EMBL/GenBank/DDBJ whole genome shotgun (WGS) entry which is preliminary data.</text>
</comment>
<dbReference type="GO" id="GO:0043115">
    <property type="term" value="F:precorrin-2 dehydrogenase activity"/>
    <property type="evidence" value="ECO:0007669"/>
    <property type="project" value="UniProtKB-EC"/>
</dbReference>
<dbReference type="NCBIfam" id="TIGR01470">
    <property type="entry name" value="cysG_Nterm"/>
    <property type="match status" value="1"/>
</dbReference>
<evidence type="ECO:0000256" key="4">
    <source>
        <dbReference type="ARBA" id="ARBA00023027"/>
    </source>
</evidence>
<gene>
    <name evidence="7" type="primary">cysG</name>
    <name evidence="7" type="ORF">GHYDROH2_12250</name>
</gene>
<evidence type="ECO:0000313" key="7">
    <source>
        <dbReference type="EMBL" id="GLI37724.1"/>
    </source>
</evidence>
<dbReference type="InterPro" id="IPR036291">
    <property type="entry name" value="NAD(P)-bd_dom_sf"/>
</dbReference>
<accession>A0A9W6LCE4</accession>
<evidence type="ECO:0000256" key="3">
    <source>
        <dbReference type="ARBA" id="ARBA00023002"/>
    </source>
</evidence>
<dbReference type="RefSeq" id="WP_214185778.1">
    <property type="nucleotide sequence ID" value="NZ_BSDS01000001.1"/>
</dbReference>
<dbReference type="PANTHER" id="PTHR35330">
    <property type="entry name" value="SIROHEME BIOSYNTHESIS PROTEIN MET8"/>
    <property type="match status" value="1"/>
</dbReference>
<dbReference type="EC" id="1.3.1.76" evidence="2"/>
<evidence type="ECO:0000256" key="1">
    <source>
        <dbReference type="ARBA" id="ARBA00005010"/>
    </source>
</evidence>
<evidence type="ECO:0000256" key="6">
    <source>
        <dbReference type="ARBA" id="ARBA00047561"/>
    </source>
</evidence>
<evidence type="ECO:0000256" key="5">
    <source>
        <dbReference type="ARBA" id="ARBA00023244"/>
    </source>
</evidence>
<dbReference type="InterPro" id="IPR006367">
    <property type="entry name" value="Sirohaem_synthase_N"/>
</dbReference>
<dbReference type="Gene3D" id="3.40.50.720">
    <property type="entry name" value="NAD(P)-binding Rossmann-like Domain"/>
    <property type="match status" value="1"/>
</dbReference>
<dbReference type="PANTHER" id="PTHR35330:SF1">
    <property type="entry name" value="SIROHEME BIOSYNTHESIS PROTEIN MET8"/>
    <property type="match status" value="1"/>
</dbReference>